<feature type="transmembrane region" description="Helical" evidence="6">
    <location>
        <begin position="569"/>
        <end position="589"/>
    </location>
</feature>
<feature type="region of interest" description="Disordered" evidence="5">
    <location>
        <begin position="646"/>
        <end position="676"/>
    </location>
</feature>
<name>A0ABQ7GLS4_DUNSA</name>
<dbReference type="Proteomes" id="UP000815325">
    <property type="component" value="Unassembled WGS sequence"/>
</dbReference>
<evidence type="ECO:0000256" key="2">
    <source>
        <dbReference type="ARBA" id="ARBA00022692"/>
    </source>
</evidence>
<feature type="region of interest" description="Disordered" evidence="5">
    <location>
        <begin position="288"/>
        <end position="319"/>
    </location>
</feature>
<evidence type="ECO:0000256" key="4">
    <source>
        <dbReference type="ARBA" id="ARBA00023136"/>
    </source>
</evidence>
<comment type="caution">
    <text evidence="7">The sequence shown here is derived from an EMBL/GenBank/DDBJ whole genome shotgun (WGS) entry which is preliminary data.</text>
</comment>
<feature type="transmembrane region" description="Helical" evidence="6">
    <location>
        <begin position="124"/>
        <end position="145"/>
    </location>
</feature>
<evidence type="ECO:0000256" key="5">
    <source>
        <dbReference type="SAM" id="MobiDB-lite"/>
    </source>
</evidence>
<feature type="transmembrane region" description="Helical" evidence="6">
    <location>
        <begin position="185"/>
        <end position="205"/>
    </location>
</feature>
<feature type="transmembrane region" description="Helical" evidence="6">
    <location>
        <begin position="151"/>
        <end position="173"/>
    </location>
</feature>
<feature type="transmembrane region" description="Helical" evidence="6">
    <location>
        <begin position="34"/>
        <end position="56"/>
    </location>
</feature>
<dbReference type="PANTHER" id="PTHR23507:SF1">
    <property type="entry name" value="FI18259P1-RELATED"/>
    <property type="match status" value="1"/>
</dbReference>
<evidence type="ECO:0000256" key="3">
    <source>
        <dbReference type="ARBA" id="ARBA00022989"/>
    </source>
</evidence>
<keyword evidence="3 6" id="KW-1133">Transmembrane helix</keyword>
<sequence>MKDSQLDATQHQEHSKQIKLSALHVVYSTGLWRIYAFLFLYCLGFAILFPIIPTIITNGFASEDAGHAVECQKFAPPQPAFCRNAHAEAVKWTSWTSFVSTSLLSFLCAPNVGSFSDRHGRKPFMLVGMFLALLPMCALMLHVKGLIPIRWYYPCSALNGMVSSFSLSITSIADLLHSTHRATAVGYMSTCFSVGILVGPVIGAGLEPIHAVYTCIGMIGLSWFFVLLFVPETSPRCLHERRQQEDDRSRRREQKAREVNRSAVISALSWAKLEPSAAVAALEPAAPPPCNGSMSSRGGSQRASSLGGSSTGRSGVLGSRDDLEAPLLLNNYEREGSMVQDAGVVEDAAGKGLGVDPSLGSDQAGVHKAGAQGEEQDVEGRGGERCGPYPSANGDPRGEGQHGSGGDGEGEMSSAQSGGGRKGSGQGGRGSLMLVGFRLIWHSAFYRKLLLVWIIISMTWEGSQDMLIQYLQLALGFNTHDQAVLLEIMAACGLAIKVLLLASLVRLMGEKNLLMLGIAAYALQDGLLALAPTKATAFGAIAVGSFNCLAFPAVMALQTSRCDPACMGAVAGALQGMGALASGIGPVLFSWLFSAVTRTDGSLPYNPSIIWYVACAVAVLGVIVVASLDCSSPPVGAAAKSASTHATNSAAHKPTHASAEGGPGATPCANGNETRV</sequence>
<feature type="transmembrane region" description="Helical" evidence="6">
    <location>
        <begin position="211"/>
        <end position="230"/>
    </location>
</feature>
<feature type="transmembrane region" description="Helical" evidence="6">
    <location>
        <begin position="609"/>
        <end position="628"/>
    </location>
</feature>
<dbReference type="EMBL" id="MU069702">
    <property type="protein sequence ID" value="KAF5835498.1"/>
    <property type="molecule type" value="Genomic_DNA"/>
</dbReference>
<reference evidence="7" key="1">
    <citation type="submission" date="2017-08" db="EMBL/GenBank/DDBJ databases">
        <authorList>
            <person name="Polle J.E."/>
            <person name="Barry K."/>
            <person name="Cushman J."/>
            <person name="Schmutz J."/>
            <person name="Tran D."/>
            <person name="Hathwaick L.T."/>
            <person name="Yim W.C."/>
            <person name="Jenkins J."/>
            <person name="Mckie-Krisberg Z.M."/>
            <person name="Prochnik S."/>
            <person name="Lindquist E."/>
            <person name="Dockter R.B."/>
            <person name="Adam C."/>
            <person name="Molina H."/>
            <person name="Bunkerborg J."/>
            <person name="Jin E."/>
            <person name="Buchheim M."/>
            <person name="Magnuson J."/>
        </authorList>
    </citation>
    <scope>NUCLEOTIDE SEQUENCE</scope>
    <source>
        <strain evidence="7">CCAP 19/18</strain>
    </source>
</reference>
<organism evidence="7 8">
    <name type="scientific">Dunaliella salina</name>
    <name type="common">Green alga</name>
    <name type="synonym">Protococcus salinus</name>
    <dbReference type="NCBI Taxonomy" id="3046"/>
    <lineage>
        <taxon>Eukaryota</taxon>
        <taxon>Viridiplantae</taxon>
        <taxon>Chlorophyta</taxon>
        <taxon>core chlorophytes</taxon>
        <taxon>Chlorophyceae</taxon>
        <taxon>CS clade</taxon>
        <taxon>Chlamydomonadales</taxon>
        <taxon>Dunaliellaceae</taxon>
        <taxon>Dunaliella</taxon>
    </lineage>
</organism>
<feature type="transmembrane region" description="Helical" evidence="6">
    <location>
        <begin position="512"/>
        <end position="531"/>
    </location>
</feature>
<feature type="transmembrane region" description="Helical" evidence="6">
    <location>
        <begin position="483"/>
        <end position="505"/>
    </location>
</feature>
<dbReference type="Gene3D" id="1.20.1250.20">
    <property type="entry name" value="MFS general substrate transporter like domains"/>
    <property type="match status" value="2"/>
</dbReference>
<dbReference type="SUPFAM" id="SSF103473">
    <property type="entry name" value="MFS general substrate transporter"/>
    <property type="match status" value="1"/>
</dbReference>
<feature type="compositionally biased region" description="Low complexity" evidence="5">
    <location>
        <begin position="304"/>
        <end position="318"/>
    </location>
</feature>
<evidence type="ECO:0000313" key="8">
    <source>
        <dbReference type="Proteomes" id="UP000815325"/>
    </source>
</evidence>
<keyword evidence="8" id="KW-1185">Reference proteome</keyword>
<dbReference type="InterPro" id="IPR011701">
    <property type="entry name" value="MFS"/>
</dbReference>
<feature type="compositionally biased region" description="Polar residues" evidence="5">
    <location>
        <begin position="292"/>
        <end position="303"/>
    </location>
</feature>
<keyword evidence="4 6" id="KW-0472">Membrane</keyword>
<dbReference type="Pfam" id="PF07690">
    <property type="entry name" value="MFS_1"/>
    <property type="match status" value="1"/>
</dbReference>
<keyword evidence="2 6" id="KW-0812">Transmembrane</keyword>
<feature type="region of interest" description="Disordered" evidence="5">
    <location>
        <begin position="349"/>
        <end position="427"/>
    </location>
</feature>
<comment type="subcellular location">
    <subcellularLocation>
        <location evidence="1">Membrane</location>
        <topology evidence="1">Multi-pass membrane protein</topology>
    </subcellularLocation>
</comment>
<feature type="transmembrane region" description="Helical" evidence="6">
    <location>
        <begin position="92"/>
        <end position="112"/>
    </location>
</feature>
<feature type="transmembrane region" description="Helical" evidence="6">
    <location>
        <begin position="445"/>
        <end position="463"/>
    </location>
</feature>
<dbReference type="PANTHER" id="PTHR23507">
    <property type="entry name" value="ZGC:174356"/>
    <property type="match status" value="1"/>
</dbReference>
<evidence type="ECO:0000313" key="7">
    <source>
        <dbReference type="EMBL" id="KAF5835498.1"/>
    </source>
</evidence>
<proteinExistence type="predicted"/>
<evidence type="ECO:0000256" key="6">
    <source>
        <dbReference type="SAM" id="Phobius"/>
    </source>
</evidence>
<protein>
    <submittedName>
        <fullName evidence="7">Major facilitator superfamily domain-containing protein</fullName>
    </submittedName>
</protein>
<gene>
    <name evidence="7" type="ORF">DUNSADRAFT_7282</name>
</gene>
<evidence type="ECO:0000256" key="1">
    <source>
        <dbReference type="ARBA" id="ARBA00004141"/>
    </source>
</evidence>
<feature type="compositionally biased region" description="Gly residues" evidence="5">
    <location>
        <begin position="417"/>
        <end position="427"/>
    </location>
</feature>
<accession>A0ABQ7GLS4</accession>
<feature type="transmembrane region" description="Helical" evidence="6">
    <location>
        <begin position="537"/>
        <end position="557"/>
    </location>
</feature>
<dbReference type="InterPro" id="IPR036259">
    <property type="entry name" value="MFS_trans_sf"/>
</dbReference>